<name>A0ABT2CUX2_9BURK</name>
<keyword evidence="1 3" id="KW-0378">Hydrolase</keyword>
<evidence type="ECO:0000313" key="4">
    <source>
        <dbReference type="Proteomes" id="UP001204621"/>
    </source>
</evidence>
<reference evidence="3 4" key="1">
    <citation type="submission" date="2022-08" db="EMBL/GenBank/DDBJ databases">
        <title>Reclassification of Massilia species as members of the genera Telluria, Duganella, Pseudoduganella, Mokoshia gen. nov. and Zemynaea gen. nov. using orthogonal and non-orthogonal genome-based approaches.</title>
        <authorList>
            <person name="Bowman J.P."/>
        </authorList>
    </citation>
    <scope>NUCLEOTIDE SEQUENCE [LARGE SCALE GENOMIC DNA]</scope>
    <source>
        <strain evidence="3 4">JCM 31606</strain>
    </source>
</reference>
<dbReference type="Pfam" id="PF16153">
    <property type="entry name" value="DUF4861"/>
    <property type="match status" value="1"/>
</dbReference>
<dbReference type="GO" id="GO:0016787">
    <property type="term" value="F:hydrolase activity"/>
    <property type="evidence" value="ECO:0007669"/>
    <property type="project" value="UniProtKB-KW"/>
</dbReference>
<dbReference type="InterPro" id="IPR032342">
    <property type="entry name" value="DUF4861"/>
</dbReference>
<feature type="chain" id="PRO_5046703714" evidence="2">
    <location>
        <begin position="32"/>
        <end position="733"/>
    </location>
</feature>
<sequence>MHISARLRCTARLLLLPAALLGAFASPTLQAAPAVANVAPDVAQSPAAVLAAMERVADWQLAHPSEHRPDDWTQGVGDAGFMALSNLSATHRYRDAMVAMSEHNGWKPGPRVYHADDHVVGQTYAELYLQLREPAMLAPLRERFDDILAHPRDVPLDFTVPGNQERWSWCDALFMGPPAWVRMYAATGDQRYLDHAVKEWWNTSDYLYDKEEHLYYRDSNYFNQREANGKKVFWARGNGWVMAGLARTLQYLPAAHPVRPKFEQQFREMAAAVVSVQQPDGLWRASLLDPAAYPARETSGTGLFTYALAWGINQGLLDRARYEPAVRRAWSALLDSVQPDGKLTHVQPIGRAPGGFPEDATEVYGVGAFLLAGSEVFRMDLQQRVAPQVVTAANPGDFYRADETIEVKAPAAPVLVMEADTSRILPSQRLGDTLLFQANFAPGQQRRFLLFPAAALPPLAAPDIKAHARYVPERYDDFAWESDRIAHRMYGPAILKVPKEHVSSGVDVWVKRVRRPIVDLWYKRGEYHSDHGEGLDYYDVGTGRGCGGSEIIKGGKAYAAPVYSSWKLLADGPLRAAFELRYDGWDAGGQRVSETKRISIDAGSNFSRVESVYTGDGRGPLQVGIGIAQRKGEGRLTKDEGAGWMSYWEPEHVPNGNTACAVIVPGQQVHTGADGGDALVMAQAQPGWPFVYYLGAGWSRSGDFADAPAWEAQVRNVALRIAKPLKVSGPASR</sequence>
<dbReference type="SUPFAM" id="SSF48208">
    <property type="entry name" value="Six-hairpin glycosidases"/>
    <property type="match status" value="1"/>
</dbReference>
<keyword evidence="4" id="KW-1185">Reference proteome</keyword>
<protein>
    <submittedName>
        <fullName evidence="3">Glycoside hydrolase family 88 protein</fullName>
    </submittedName>
</protein>
<gene>
    <name evidence="3" type="ORF">NX778_06845</name>
</gene>
<dbReference type="InterPro" id="IPR052043">
    <property type="entry name" value="PolySaccharide_Degr_Enz"/>
</dbReference>
<feature type="signal peptide" evidence="2">
    <location>
        <begin position="1"/>
        <end position="31"/>
    </location>
</feature>
<dbReference type="Gene3D" id="1.50.10.10">
    <property type="match status" value="1"/>
</dbReference>
<dbReference type="InterPro" id="IPR012341">
    <property type="entry name" value="6hp_glycosidase-like_sf"/>
</dbReference>
<comment type="caution">
    <text evidence="3">The sequence shown here is derived from an EMBL/GenBank/DDBJ whole genome shotgun (WGS) entry which is preliminary data.</text>
</comment>
<dbReference type="RefSeq" id="WP_258810921.1">
    <property type="nucleotide sequence ID" value="NZ_JANUGU010000001.1"/>
</dbReference>
<dbReference type="Pfam" id="PF07470">
    <property type="entry name" value="Glyco_hydro_88"/>
    <property type="match status" value="1"/>
</dbReference>
<accession>A0ABT2CUX2</accession>
<evidence type="ECO:0000256" key="1">
    <source>
        <dbReference type="ARBA" id="ARBA00022801"/>
    </source>
</evidence>
<evidence type="ECO:0000313" key="3">
    <source>
        <dbReference type="EMBL" id="MCS0657779.1"/>
    </source>
</evidence>
<organism evidence="3 4">
    <name type="scientific">Massilia terrae</name>
    <dbReference type="NCBI Taxonomy" id="1811224"/>
    <lineage>
        <taxon>Bacteria</taxon>
        <taxon>Pseudomonadati</taxon>
        <taxon>Pseudomonadota</taxon>
        <taxon>Betaproteobacteria</taxon>
        <taxon>Burkholderiales</taxon>
        <taxon>Oxalobacteraceae</taxon>
        <taxon>Telluria group</taxon>
        <taxon>Massilia</taxon>
    </lineage>
</organism>
<keyword evidence="2" id="KW-0732">Signal</keyword>
<dbReference type="PANTHER" id="PTHR33886:SF8">
    <property type="entry name" value="UNSATURATED RHAMNOGALACTURONAN HYDROLASE (EUROFUNG)"/>
    <property type="match status" value="1"/>
</dbReference>
<dbReference type="Proteomes" id="UP001204621">
    <property type="component" value="Unassembled WGS sequence"/>
</dbReference>
<proteinExistence type="predicted"/>
<dbReference type="InterPro" id="IPR010905">
    <property type="entry name" value="Glyco_hydro_88"/>
</dbReference>
<dbReference type="PANTHER" id="PTHR33886">
    <property type="entry name" value="UNSATURATED RHAMNOGALACTURONAN HYDROLASE (EUROFUNG)"/>
    <property type="match status" value="1"/>
</dbReference>
<dbReference type="EMBL" id="JANUGU010000001">
    <property type="protein sequence ID" value="MCS0657779.1"/>
    <property type="molecule type" value="Genomic_DNA"/>
</dbReference>
<dbReference type="InterPro" id="IPR008928">
    <property type="entry name" value="6-hairpin_glycosidase_sf"/>
</dbReference>
<evidence type="ECO:0000256" key="2">
    <source>
        <dbReference type="SAM" id="SignalP"/>
    </source>
</evidence>